<proteinExistence type="predicted"/>
<evidence type="ECO:0000256" key="1">
    <source>
        <dbReference type="SAM" id="MobiDB-lite"/>
    </source>
</evidence>
<feature type="region of interest" description="Disordered" evidence="1">
    <location>
        <begin position="125"/>
        <end position="157"/>
    </location>
</feature>
<dbReference type="Pfam" id="PF10972">
    <property type="entry name" value="CsiV"/>
    <property type="match status" value="1"/>
</dbReference>
<dbReference type="InterPro" id="IPR021241">
    <property type="entry name" value="CsiV"/>
</dbReference>
<organism evidence="2">
    <name type="scientific">hydrothermal vent metagenome</name>
    <dbReference type="NCBI Taxonomy" id="652676"/>
    <lineage>
        <taxon>unclassified sequences</taxon>
        <taxon>metagenomes</taxon>
        <taxon>ecological metagenomes</taxon>
    </lineage>
</organism>
<evidence type="ECO:0000313" key="2">
    <source>
        <dbReference type="EMBL" id="VAW73159.1"/>
    </source>
</evidence>
<protein>
    <submittedName>
        <fullName evidence="2">Uncharacterized protein</fullName>
    </submittedName>
</protein>
<dbReference type="AlphaFoldDB" id="A0A3B0YG75"/>
<sequence>MKKQLKLLPLILPLILFLMIPGVSFSRSTTGYIVELIIFEDLRGRYAHSEDWGFNDKLLHSLKPIKSRSRHRDPQYAKLSWSKGRLARKVRRIRNSPDYNVLLNKRWRQTGLARKKAITIPINTRPVNTRPVNTGTVQENSESTATADNSATSNTDSTTAILPVEPLSAESPQNDLSPYISGQVALIMSRYLHFNVDLHYYKAQQTASGEKKYVSYPVFSERRMKSKEVHYMDHPLVGVIVLATPYKIKQRTDDKKTTASTTH</sequence>
<feature type="compositionally biased region" description="Low complexity" evidence="1">
    <location>
        <begin position="143"/>
        <end position="157"/>
    </location>
</feature>
<dbReference type="EMBL" id="UOFJ01000700">
    <property type="protein sequence ID" value="VAW73159.1"/>
    <property type="molecule type" value="Genomic_DNA"/>
</dbReference>
<feature type="compositionally biased region" description="Polar residues" evidence="1">
    <location>
        <begin position="125"/>
        <end position="142"/>
    </location>
</feature>
<accession>A0A3B0YG75</accession>
<reference evidence="2" key="1">
    <citation type="submission" date="2018-06" db="EMBL/GenBank/DDBJ databases">
        <authorList>
            <person name="Zhirakovskaya E."/>
        </authorList>
    </citation>
    <scope>NUCLEOTIDE SEQUENCE</scope>
</reference>
<gene>
    <name evidence="2" type="ORF">MNBD_GAMMA10-892</name>
</gene>
<name>A0A3B0YG75_9ZZZZ</name>